<dbReference type="Gene3D" id="3.40.630.10">
    <property type="entry name" value="Zn peptidases"/>
    <property type="match status" value="1"/>
</dbReference>
<gene>
    <name evidence="7" type="ORF">GCM10011358_07380</name>
</gene>
<dbReference type="Pfam" id="PF01546">
    <property type="entry name" value="Peptidase_M20"/>
    <property type="match status" value="1"/>
</dbReference>
<dbReference type="EMBL" id="BMGI01000001">
    <property type="protein sequence ID" value="GGD25421.1"/>
    <property type="molecule type" value="Genomic_DNA"/>
</dbReference>
<evidence type="ECO:0000256" key="4">
    <source>
        <dbReference type="ARBA" id="ARBA00022723"/>
    </source>
</evidence>
<protein>
    <submittedName>
        <fullName evidence="7">Zn-dependent hydrolase</fullName>
    </submittedName>
</protein>
<dbReference type="GO" id="GO:0016787">
    <property type="term" value="F:hydrolase activity"/>
    <property type="evidence" value="ECO:0007669"/>
    <property type="project" value="UniProtKB-KW"/>
</dbReference>
<sequence>MKADRDWGAHAAARLAELAEVSEPGPGVTRLPFTPEHGRALDILKGWMAEVGLEVHLDAAGTLIGRREGPPGAPTFLIGSHQDSVREGGAFDGIMGVVLPILALEKLRDEGVDLPFAVEVLAFADEEGVRFPTALIGPRALAGTFDPAVLEMKDAAGIRLRDAMRSFGLDPSAIPALKRDPAGIIGYLEAHIEQGPVLEAEGEALGVVTAICGIERHPVVLTGETGHAGTLPMHMRRDALVGAAALVGEVDRMARAEPGLLGTVGTLSVLPGAVNAVPREARLTVELRAPEDAVRERAGQDLKDFAQRMAAERGLGIDMHRSYHQPAAPCDQALSCILAEAVRATGGRGLALPSGATHDASAMADLCPIAMLFLRCANGVSHRPEEHATAADMGRAIDAIAAFLGSLEPAPVTV</sequence>
<organism evidence="7 8">
    <name type="scientific">Sinisalibacter lacisalsi</name>
    <dbReference type="NCBI Taxonomy" id="1526570"/>
    <lineage>
        <taxon>Bacteria</taxon>
        <taxon>Pseudomonadati</taxon>
        <taxon>Pseudomonadota</taxon>
        <taxon>Alphaproteobacteria</taxon>
        <taxon>Rhodobacterales</taxon>
        <taxon>Roseobacteraceae</taxon>
        <taxon>Sinisalibacter</taxon>
    </lineage>
</organism>
<evidence type="ECO:0000256" key="5">
    <source>
        <dbReference type="ARBA" id="ARBA00022801"/>
    </source>
</evidence>
<evidence type="ECO:0000256" key="6">
    <source>
        <dbReference type="ARBA" id="ARBA00023211"/>
    </source>
</evidence>
<evidence type="ECO:0000256" key="2">
    <source>
        <dbReference type="ARBA" id="ARBA00006153"/>
    </source>
</evidence>
<keyword evidence="8" id="KW-1185">Reference proteome</keyword>
<dbReference type="NCBIfam" id="TIGR01879">
    <property type="entry name" value="hydantase"/>
    <property type="match status" value="1"/>
</dbReference>
<name>A0ABQ1QEX4_9RHOB</name>
<dbReference type="SUPFAM" id="SSF55031">
    <property type="entry name" value="Bacterial exopeptidase dimerisation domain"/>
    <property type="match status" value="1"/>
</dbReference>
<keyword evidence="5 7" id="KW-0378">Hydrolase</keyword>
<evidence type="ECO:0000313" key="7">
    <source>
        <dbReference type="EMBL" id="GGD25421.1"/>
    </source>
</evidence>
<evidence type="ECO:0000256" key="1">
    <source>
        <dbReference type="ARBA" id="ARBA00001936"/>
    </source>
</evidence>
<keyword evidence="6" id="KW-0464">Manganese</keyword>
<dbReference type="Proteomes" id="UP000617355">
    <property type="component" value="Unassembled WGS sequence"/>
</dbReference>
<evidence type="ECO:0000313" key="8">
    <source>
        <dbReference type="Proteomes" id="UP000617355"/>
    </source>
</evidence>
<comment type="similarity">
    <text evidence="2">Belongs to the peptidase M20 family.</text>
</comment>
<evidence type="ECO:0000256" key="3">
    <source>
        <dbReference type="ARBA" id="ARBA00011738"/>
    </source>
</evidence>
<dbReference type="Gene3D" id="3.30.70.360">
    <property type="match status" value="1"/>
</dbReference>
<dbReference type="InterPro" id="IPR036264">
    <property type="entry name" value="Bact_exopeptidase_dim_dom"/>
</dbReference>
<dbReference type="InterPro" id="IPR010158">
    <property type="entry name" value="Amidase_Cbmase"/>
</dbReference>
<comment type="caution">
    <text evidence="7">The sequence shown here is derived from an EMBL/GenBank/DDBJ whole genome shotgun (WGS) entry which is preliminary data.</text>
</comment>
<dbReference type="PANTHER" id="PTHR32494:SF19">
    <property type="entry name" value="ALLANTOATE DEIMINASE-RELATED"/>
    <property type="match status" value="1"/>
</dbReference>
<dbReference type="CDD" id="cd03884">
    <property type="entry name" value="M20_bAS"/>
    <property type="match status" value="1"/>
</dbReference>
<dbReference type="PANTHER" id="PTHR32494">
    <property type="entry name" value="ALLANTOATE DEIMINASE-RELATED"/>
    <property type="match status" value="1"/>
</dbReference>
<comment type="subunit">
    <text evidence="3">Homodimer.</text>
</comment>
<proteinExistence type="inferred from homology"/>
<comment type="cofactor">
    <cofactor evidence="1">
        <name>Mn(2+)</name>
        <dbReference type="ChEBI" id="CHEBI:29035"/>
    </cofactor>
</comment>
<dbReference type="SUPFAM" id="SSF53187">
    <property type="entry name" value="Zn-dependent exopeptidases"/>
    <property type="match status" value="1"/>
</dbReference>
<dbReference type="RefSeq" id="WP_188526245.1">
    <property type="nucleotide sequence ID" value="NZ_BMGI01000001.1"/>
</dbReference>
<dbReference type="PIRSF" id="PIRSF001235">
    <property type="entry name" value="Amidase_carbamoylase"/>
    <property type="match status" value="1"/>
</dbReference>
<accession>A0ABQ1QEX4</accession>
<reference evidence="8" key="1">
    <citation type="journal article" date="2019" name="Int. J. Syst. Evol. Microbiol.">
        <title>The Global Catalogue of Microorganisms (GCM) 10K type strain sequencing project: providing services to taxonomists for standard genome sequencing and annotation.</title>
        <authorList>
            <consortium name="The Broad Institute Genomics Platform"/>
            <consortium name="The Broad Institute Genome Sequencing Center for Infectious Disease"/>
            <person name="Wu L."/>
            <person name="Ma J."/>
        </authorList>
    </citation>
    <scope>NUCLEOTIDE SEQUENCE [LARGE SCALE GENOMIC DNA]</scope>
    <source>
        <strain evidence="8">CGMCC 1.12922</strain>
    </source>
</reference>
<keyword evidence="4" id="KW-0479">Metal-binding</keyword>
<dbReference type="InterPro" id="IPR002933">
    <property type="entry name" value="Peptidase_M20"/>
</dbReference>